<organism evidence="3 4">
    <name type="scientific">Flavobacterium pallidum</name>
    <dbReference type="NCBI Taxonomy" id="2172098"/>
    <lineage>
        <taxon>Bacteria</taxon>
        <taxon>Pseudomonadati</taxon>
        <taxon>Bacteroidota</taxon>
        <taxon>Flavobacteriia</taxon>
        <taxon>Flavobacteriales</taxon>
        <taxon>Flavobacteriaceae</taxon>
        <taxon>Flavobacterium</taxon>
    </lineage>
</organism>
<comment type="similarity">
    <text evidence="1">Belongs to the AHA1 family.</text>
</comment>
<name>A0A2S1SGU5_9FLAO</name>
<dbReference type="Pfam" id="PF08327">
    <property type="entry name" value="AHSA1"/>
    <property type="match status" value="1"/>
</dbReference>
<dbReference type="EMBL" id="CP029187">
    <property type="protein sequence ID" value="AWI25601.1"/>
    <property type="molecule type" value="Genomic_DNA"/>
</dbReference>
<dbReference type="Gene3D" id="3.30.530.20">
    <property type="match status" value="1"/>
</dbReference>
<dbReference type="AlphaFoldDB" id="A0A2S1SGU5"/>
<dbReference type="RefSeq" id="WP_108903389.1">
    <property type="nucleotide sequence ID" value="NZ_CP029187.1"/>
</dbReference>
<dbReference type="OrthoDB" id="2355173at2"/>
<sequence>MKTMHKSIEITAPKDKVWAVLMEEAYIQDWYKSFGQGITAETDWIEGHRVTFSDGSNNGITGIIAEKRPYEKLSFRFDGIVKNNVEDRESDMAKAIEGSHETYTLSEENGNTWLSVTCDMNDSDYDQMSAAWEVALQRISELSHAV</sequence>
<dbReference type="KEGG" id="fpal:HYN49_06645"/>
<evidence type="ECO:0000313" key="3">
    <source>
        <dbReference type="EMBL" id="AWI25601.1"/>
    </source>
</evidence>
<evidence type="ECO:0000313" key="4">
    <source>
        <dbReference type="Proteomes" id="UP000244937"/>
    </source>
</evidence>
<evidence type="ECO:0000256" key="1">
    <source>
        <dbReference type="ARBA" id="ARBA00006817"/>
    </source>
</evidence>
<evidence type="ECO:0000259" key="2">
    <source>
        <dbReference type="Pfam" id="PF08327"/>
    </source>
</evidence>
<proteinExistence type="inferred from homology"/>
<dbReference type="SUPFAM" id="SSF55961">
    <property type="entry name" value="Bet v1-like"/>
    <property type="match status" value="1"/>
</dbReference>
<dbReference type="Proteomes" id="UP000244937">
    <property type="component" value="Chromosome"/>
</dbReference>
<feature type="domain" description="Activator of Hsp90 ATPase homologue 1/2-like C-terminal" evidence="2">
    <location>
        <begin position="12"/>
        <end position="142"/>
    </location>
</feature>
<reference evidence="3 4" key="1">
    <citation type="submission" date="2018-05" db="EMBL/GenBank/DDBJ databases">
        <title>Genome sequencing of Flavobacterium sp. HYN0049.</title>
        <authorList>
            <person name="Yi H."/>
            <person name="Baek C."/>
        </authorList>
    </citation>
    <scope>NUCLEOTIDE SEQUENCE [LARGE SCALE GENOMIC DNA]</scope>
    <source>
        <strain evidence="3 4">HYN0049</strain>
    </source>
</reference>
<keyword evidence="4" id="KW-1185">Reference proteome</keyword>
<dbReference type="InterPro" id="IPR013538">
    <property type="entry name" value="ASHA1/2-like_C"/>
</dbReference>
<accession>A0A2S1SGU5</accession>
<gene>
    <name evidence="3" type="ORF">HYN49_06645</name>
</gene>
<dbReference type="InterPro" id="IPR023393">
    <property type="entry name" value="START-like_dom_sf"/>
</dbReference>
<protein>
    <submittedName>
        <fullName evidence="3">SRPBCC domain-containing protein</fullName>
    </submittedName>
</protein>
<dbReference type="CDD" id="cd07814">
    <property type="entry name" value="SRPBCC_CalC_Aha1-like"/>
    <property type="match status" value="1"/>
</dbReference>